<dbReference type="Proteomes" id="UP000183815">
    <property type="component" value="Unassembled WGS sequence"/>
</dbReference>
<keyword evidence="3 7" id="KW-0805">Transcription regulation</keyword>
<evidence type="ECO:0000256" key="4">
    <source>
        <dbReference type="ARBA" id="ARBA00023125"/>
    </source>
</evidence>
<evidence type="ECO:0000256" key="8">
    <source>
        <dbReference type="RuleBase" id="RU000523"/>
    </source>
</evidence>
<protein>
    <recommendedName>
        <fullName evidence="7">TATA-box-binding protein</fullName>
    </recommendedName>
    <alternativeName>
        <fullName evidence="7">Box A-binding protein</fullName>
        <shortName evidence="7">BAP</shortName>
    </alternativeName>
    <alternativeName>
        <fullName evidence="7">TATA sequence-binding protein</fullName>
        <shortName evidence="7">TBP</shortName>
    </alternativeName>
    <alternativeName>
        <fullName evidence="7">TATA-box factor</fullName>
    </alternativeName>
</protein>
<dbReference type="PANTHER" id="PTHR10126">
    <property type="entry name" value="TATA-BOX BINDING PROTEIN"/>
    <property type="match status" value="1"/>
</dbReference>
<evidence type="ECO:0000256" key="5">
    <source>
        <dbReference type="ARBA" id="ARBA00023163"/>
    </source>
</evidence>
<evidence type="ECO:0000256" key="3">
    <source>
        <dbReference type="ARBA" id="ARBA00023015"/>
    </source>
</evidence>
<dbReference type="EMBL" id="MIYU01000018">
    <property type="protein sequence ID" value="OIR14825.1"/>
    <property type="molecule type" value="Genomic_DNA"/>
</dbReference>
<dbReference type="GO" id="GO:0003677">
    <property type="term" value="F:DNA binding"/>
    <property type="evidence" value="ECO:0007669"/>
    <property type="project" value="UniProtKB-KW"/>
</dbReference>
<evidence type="ECO:0000256" key="2">
    <source>
        <dbReference type="ARBA" id="ARBA00022737"/>
    </source>
</evidence>
<comment type="function">
    <text evidence="6 7 8">General factor that plays a role in the activation of archaeal genes transcribed by RNA polymerase. Binds specifically to the TATA box promoter element which lies close to the position of transcription initiation.</text>
</comment>
<dbReference type="InterPro" id="IPR012295">
    <property type="entry name" value="TBP_dom_sf"/>
</dbReference>
<name>A0A1J5T1T3_9ARCH</name>
<evidence type="ECO:0000256" key="1">
    <source>
        <dbReference type="ARBA" id="ARBA00005560"/>
    </source>
</evidence>
<comment type="caution">
    <text evidence="9">The sequence shown here is derived from an EMBL/GenBank/DDBJ whole genome shotgun (WGS) entry which is preliminary data.</text>
</comment>
<evidence type="ECO:0000256" key="6">
    <source>
        <dbReference type="ARBA" id="ARBA00025680"/>
    </source>
</evidence>
<dbReference type="PRINTS" id="PR00686">
    <property type="entry name" value="TIFACTORIID"/>
</dbReference>
<proteinExistence type="inferred from homology"/>
<keyword evidence="5 7" id="KW-0804">Transcription</keyword>
<evidence type="ECO:0000256" key="7">
    <source>
        <dbReference type="HAMAP-Rule" id="MF_00408"/>
    </source>
</evidence>
<organism evidence="9 10">
    <name type="scientific">Marine Group III euryarchaeote CG-Bathy1</name>
    <dbReference type="NCBI Taxonomy" id="1889001"/>
    <lineage>
        <taxon>Archaea</taxon>
        <taxon>Methanobacteriati</taxon>
        <taxon>Thermoplasmatota</taxon>
        <taxon>Thermoplasmata</taxon>
        <taxon>Candidatus Thermoprofundales</taxon>
    </lineage>
</organism>
<dbReference type="SUPFAM" id="SSF55945">
    <property type="entry name" value="TATA-box binding protein-like"/>
    <property type="match status" value="2"/>
</dbReference>
<keyword evidence="4 7" id="KW-0238">DNA-binding</keyword>
<dbReference type="Pfam" id="PF00352">
    <property type="entry name" value="TBP"/>
    <property type="match status" value="2"/>
</dbReference>
<dbReference type="GO" id="GO:0006352">
    <property type="term" value="P:DNA-templated transcription initiation"/>
    <property type="evidence" value="ECO:0007669"/>
    <property type="project" value="InterPro"/>
</dbReference>
<dbReference type="AlphaFoldDB" id="A0A1J5T1T3"/>
<dbReference type="NCBIfam" id="NF001593">
    <property type="entry name" value="PRK00394.1-2"/>
    <property type="match status" value="1"/>
</dbReference>
<feature type="repeat" description="1" evidence="7">
    <location>
        <begin position="6"/>
        <end position="82"/>
    </location>
</feature>
<accession>A0A1J5T1T3</accession>
<evidence type="ECO:0000313" key="10">
    <source>
        <dbReference type="Proteomes" id="UP000183815"/>
    </source>
</evidence>
<gene>
    <name evidence="7" type="primary">tbp</name>
    <name evidence="9" type="ORF">BEU04_02850</name>
</gene>
<dbReference type="FunFam" id="3.30.310.10:FF:000010">
    <property type="entry name" value="TATA-box-binding protein"/>
    <property type="match status" value="1"/>
</dbReference>
<dbReference type="Gene3D" id="3.30.310.10">
    <property type="entry name" value="TATA-Binding Protein"/>
    <property type="match status" value="2"/>
</dbReference>
<dbReference type="InterPro" id="IPR030491">
    <property type="entry name" value="TBP_CS"/>
</dbReference>
<sequence>MAEIIIVNVVASATIGKELMLQDIAFQLEGSEYDQDRFPGLIYKLAEPKTAVLIFRSGKVVCTGARSIPDVYVAINKVVDKLRDMDMPVLDEPIITIQNIVATTTLSSTLNLIQIALSLGFDHIEYEPEAFPGLVYRMDDPKVVLLLFGSGKMVCVGAREINDIKNAVRNIAEELSTAGLLRNSN</sequence>
<reference evidence="9 10" key="1">
    <citation type="submission" date="2016-08" db="EMBL/GenBank/DDBJ databases">
        <title>New Insights into Marine Group III Euryarchaeota, from dark to light.</title>
        <authorList>
            <person name="Haro-Moreno J.M."/>
            <person name="Rodriguez-Valera F."/>
            <person name="Lopez-Garcia P."/>
            <person name="Moreira D."/>
            <person name="Martin-Cuadrado A.B."/>
        </authorList>
    </citation>
    <scope>NUCLEOTIDE SEQUENCE [LARGE SCALE GENOMIC DNA]</scope>
    <source>
        <strain evidence="9">CG-Bathy1</strain>
    </source>
</reference>
<dbReference type="PROSITE" id="PS00351">
    <property type="entry name" value="TFIID"/>
    <property type="match status" value="1"/>
</dbReference>
<dbReference type="FunFam" id="3.30.310.10:FF:000007">
    <property type="entry name" value="TATA-box-binding protein"/>
    <property type="match status" value="1"/>
</dbReference>
<comment type="caution">
    <text evidence="7">Lacks conserved residue(s) required for the propagation of feature annotation.</text>
</comment>
<evidence type="ECO:0000313" key="9">
    <source>
        <dbReference type="EMBL" id="OIR14825.1"/>
    </source>
</evidence>
<dbReference type="HAMAP" id="MF_00408">
    <property type="entry name" value="TATA_bind_prot_arch"/>
    <property type="match status" value="1"/>
</dbReference>
<comment type="similarity">
    <text evidence="1 7 8">Belongs to the TBP family.</text>
</comment>
<dbReference type="GO" id="GO:0003700">
    <property type="term" value="F:DNA-binding transcription factor activity"/>
    <property type="evidence" value="ECO:0007669"/>
    <property type="project" value="UniProtKB-UniRule"/>
</dbReference>
<dbReference type="InterPro" id="IPR000814">
    <property type="entry name" value="TBP"/>
</dbReference>
<keyword evidence="2 7" id="KW-0677">Repeat</keyword>